<accession>A0AAQ3TWU8</accession>
<dbReference type="AlphaFoldDB" id="A0AAQ3TWU8"/>
<sequence>MDLASSNSLICFSNHHRSTHEPLLSAVEKHQRGCPPNVRHFSTISSSISSPTVSLQSQSVIHSLLCSVLILTSMYAGNCINDFGMDCGHCTLEGMPTNRAWW</sequence>
<evidence type="ECO:0000313" key="1">
    <source>
        <dbReference type="EMBL" id="WVZ80139.1"/>
    </source>
</evidence>
<organism evidence="1 2">
    <name type="scientific">Paspalum notatum var. saurae</name>
    <dbReference type="NCBI Taxonomy" id="547442"/>
    <lineage>
        <taxon>Eukaryota</taxon>
        <taxon>Viridiplantae</taxon>
        <taxon>Streptophyta</taxon>
        <taxon>Embryophyta</taxon>
        <taxon>Tracheophyta</taxon>
        <taxon>Spermatophyta</taxon>
        <taxon>Magnoliopsida</taxon>
        <taxon>Liliopsida</taxon>
        <taxon>Poales</taxon>
        <taxon>Poaceae</taxon>
        <taxon>PACMAD clade</taxon>
        <taxon>Panicoideae</taxon>
        <taxon>Andropogonodae</taxon>
        <taxon>Paspaleae</taxon>
        <taxon>Paspalinae</taxon>
        <taxon>Paspalum</taxon>
    </lineage>
</organism>
<gene>
    <name evidence="1" type="ORF">U9M48_027638</name>
</gene>
<dbReference type="Proteomes" id="UP001341281">
    <property type="component" value="Chromosome 06"/>
</dbReference>
<dbReference type="EMBL" id="CP144750">
    <property type="protein sequence ID" value="WVZ80139.1"/>
    <property type="molecule type" value="Genomic_DNA"/>
</dbReference>
<reference evidence="1 2" key="1">
    <citation type="submission" date="2024-02" db="EMBL/GenBank/DDBJ databases">
        <title>High-quality chromosome-scale genome assembly of Pensacola bahiagrass (Paspalum notatum Flugge var. saurae).</title>
        <authorList>
            <person name="Vega J.M."/>
            <person name="Podio M."/>
            <person name="Orjuela J."/>
            <person name="Siena L.A."/>
            <person name="Pessino S.C."/>
            <person name="Combes M.C."/>
            <person name="Mariac C."/>
            <person name="Albertini E."/>
            <person name="Pupilli F."/>
            <person name="Ortiz J.P.A."/>
            <person name="Leblanc O."/>
        </authorList>
    </citation>
    <scope>NUCLEOTIDE SEQUENCE [LARGE SCALE GENOMIC DNA]</scope>
    <source>
        <strain evidence="1">R1</strain>
        <tissue evidence="1">Leaf</tissue>
    </source>
</reference>
<keyword evidence="2" id="KW-1185">Reference proteome</keyword>
<protein>
    <submittedName>
        <fullName evidence="1">Uncharacterized protein</fullName>
    </submittedName>
</protein>
<name>A0AAQ3TWU8_PASNO</name>
<evidence type="ECO:0000313" key="2">
    <source>
        <dbReference type="Proteomes" id="UP001341281"/>
    </source>
</evidence>
<proteinExistence type="predicted"/>